<evidence type="ECO:0000313" key="3">
    <source>
        <dbReference type="Proteomes" id="UP000777438"/>
    </source>
</evidence>
<dbReference type="EMBL" id="JAGPYM010000025">
    <property type="protein sequence ID" value="KAH6880626.1"/>
    <property type="molecule type" value="Genomic_DNA"/>
</dbReference>
<dbReference type="AlphaFoldDB" id="A0A9P8VZ74"/>
<gene>
    <name evidence="2" type="ORF">B0T10DRAFT_565367</name>
</gene>
<name>A0A9P8VZ74_9HYPO</name>
<protein>
    <submittedName>
        <fullName evidence="2">Uncharacterized protein</fullName>
    </submittedName>
</protein>
<accession>A0A9P8VZ74</accession>
<feature type="region of interest" description="Disordered" evidence="1">
    <location>
        <begin position="39"/>
        <end position="59"/>
    </location>
</feature>
<sequence>MILTTSGDRGGFAKVLDRLLQMEEILKTSHVVKSIDDSSIGRAMGTPEPSNEAEDSIGTRGIDAQSGTRLAWPLTSKRNLPRPGEAALGFLNAMSLDTKAFRRGASNTEGDVEQSVSDPGMKSALVRDHQRNMRQKYVDNALLCLGHLDIEVRGPDITLLQALSCATQLLQELGHMKRCWQLNMIAFQVCSLMHTKDLTNTLLQEELREVQPISVR</sequence>
<comment type="caution">
    <text evidence="2">The sequence shown here is derived from an EMBL/GenBank/DDBJ whole genome shotgun (WGS) entry which is preliminary data.</text>
</comment>
<evidence type="ECO:0000313" key="2">
    <source>
        <dbReference type="EMBL" id="KAH6880626.1"/>
    </source>
</evidence>
<keyword evidence="3" id="KW-1185">Reference proteome</keyword>
<evidence type="ECO:0000256" key="1">
    <source>
        <dbReference type="SAM" id="MobiDB-lite"/>
    </source>
</evidence>
<dbReference type="OrthoDB" id="39175at2759"/>
<dbReference type="Proteomes" id="UP000777438">
    <property type="component" value="Unassembled WGS sequence"/>
</dbReference>
<proteinExistence type="predicted"/>
<organism evidence="2 3">
    <name type="scientific">Thelonectria olida</name>
    <dbReference type="NCBI Taxonomy" id="1576542"/>
    <lineage>
        <taxon>Eukaryota</taxon>
        <taxon>Fungi</taxon>
        <taxon>Dikarya</taxon>
        <taxon>Ascomycota</taxon>
        <taxon>Pezizomycotina</taxon>
        <taxon>Sordariomycetes</taxon>
        <taxon>Hypocreomycetidae</taxon>
        <taxon>Hypocreales</taxon>
        <taxon>Nectriaceae</taxon>
        <taxon>Thelonectria</taxon>
    </lineage>
</organism>
<reference evidence="2 3" key="1">
    <citation type="journal article" date="2021" name="Nat. Commun.">
        <title>Genetic determinants of endophytism in the Arabidopsis root mycobiome.</title>
        <authorList>
            <person name="Mesny F."/>
            <person name="Miyauchi S."/>
            <person name="Thiergart T."/>
            <person name="Pickel B."/>
            <person name="Atanasova L."/>
            <person name="Karlsson M."/>
            <person name="Huettel B."/>
            <person name="Barry K.W."/>
            <person name="Haridas S."/>
            <person name="Chen C."/>
            <person name="Bauer D."/>
            <person name="Andreopoulos W."/>
            <person name="Pangilinan J."/>
            <person name="LaButti K."/>
            <person name="Riley R."/>
            <person name="Lipzen A."/>
            <person name="Clum A."/>
            <person name="Drula E."/>
            <person name="Henrissat B."/>
            <person name="Kohler A."/>
            <person name="Grigoriev I.V."/>
            <person name="Martin F.M."/>
            <person name="Hacquard S."/>
        </authorList>
    </citation>
    <scope>NUCLEOTIDE SEQUENCE [LARGE SCALE GENOMIC DNA]</scope>
    <source>
        <strain evidence="2 3">MPI-CAGE-CH-0241</strain>
    </source>
</reference>